<dbReference type="AlphaFoldDB" id="A0A1I4MRU3"/>
<evidence type="ECO:0000256" key="3">
    <source>
        <dbReference type="ARBA" id="ARBA00022989"/>
    </source>
</evidence>
<evidence type="ECO:0000259" key="6">
    <source>
        <dbReference type="Pfam" id="PF01578"/>
    </source>
</evidence>
<accession>A0A1I4MRU3</accession>
<keyword evidence="4 5" id="KW-0472">Membrane</keyword>
<feature type="transmembrane region" description="Helical" evidence="5">
    <location>
        <begin position="187"/>
        <end position="207"/>
    </location>
</feature>
<dbReference type="Pfam" id="PF01578">
    <property type="entry name" value="Cytochrom_C_asm"/>
    <property type="match status" value="1"/>
</dbReference>
<keyword evidence="2 5" id="KW-0812">Transmembrane</keyword>
<sequence length="272" mass="32369">MFADRFLQESMLLLYGFTVIIYFIDFLYHNRKANRIAFWLLAMVWLFQTIFLLTEIWQTSSIPIQTLNDGLYTYTWIIITFSLIVHRMFRLEFFMFFISVFGFFIMVIHTLRSMQITDSTQIPLVLDEMLFAHIVLALVSYGLFTISFILACLYYMQYKFLKMKKGYKWLRRFQDLEGLEKRAFQSIVLGEPLLLLSIIIGVVWAYMTGTEFYWGDSKTLGSIIVFIIYAGYLYMRIQQGYKGKAILSWNIFAFLILLINFFLFNSLSNFHM</sequence>
<dbReference type="EMBL" id="FOTR01000007">
    <property type="protein sequence ID" value="SFM06032.1"/>
    <property type="molecule type" value="Genomic_DNA"/>
</dbReference>
<feature type="transmembrane region" description="Helical" evidence="5">
    <location>
        <begin position="93"/>
        <end position="111"/>
    </location>
</feature>
<name>A0A1I4MRU3_9BACI</name>
<reference evidence="8" key="1">
    <citation type="submission" date="2016-10" db="EMBL/GenBank/DDBJ databases">
        <authorList>
            <person name="Varghese N."/>
            <person name="Submissions S."/>
        </authorList>
    </citation>
    <scope>NUCLEOTIDE SEQUENCE [LARGE SCALE GENOMIC DNA]</scope>
    <source>
        <strain evidence="8">CGMCC 1.4250</strain>
    </source>
</reference>
<feature type="transmembrane region" description="Helical" evidence="5">
    <location>
        <begin position="247"/>
        <end position="267"/>
    </location>
</feature>
<evidence type="ECO:0000313" key="8">
    <source>
        <dbReference type="Proteomes" id="UP000198565"/>
    </source>
</evidence>
<evidence type="ECO:0000313" key="7">
    <source>
        <dbReference type="EMBL" id="SFM06032.1"/>
    </source>
</evidence>
<feature type="transmembrane region" description="Helical" evidence="5">
    <location>
        <begin position="36"/>
        <end position="58"/>
    </location>
</feature>
<protein>
    <submittedName>
        <fullName evidence="7">HemX protein</fullName>
    </submittedName>
</protein>
<keyword evidence="8" id="KW-1185">Reference proteome</keyword>
<organism evidence="7 8">
    <name type="scientific">Gracilibacillus orientalis</name>
    <dbReference type="NCBI Taxonomy" id="334253"/>
    <lineage>
        <taxon>Bacteria</taxon>
        <taxon>Bacillati</taxon>
        <taxon>Bacillota</taxon>
        <taxon>Bacilli</taxon>
        <taxon>Bacillales</taxon>
        <taxon>Bacillaceae</taxon>
        <taxon>Gracilibacillus</taxon>
    </lineage>
</organism>
<keyword evidence="3 5" id="KW-1133">Transmembrane helix</keyword>
<evidence type="ECO:0000256" key="1">
    <source>
        <dbReference type="ARBA" id="ARBA00004141"/>
    </source>
</evidence>
<proteinExistence type="predicted"/>
<feature type="domain" description="Cytochrome c assembly protein" evidence="6">
    <location>
        <begin position="71"/>
        <end position="268"/>
    </location>
</feature>
<dbReference type="RefSeq" id="WP_091484144.1">
    <property type="nucleotide sequence ID" value="NZ_FOTR01000007.1"/>
</dbReference>
<dbReference type="GO" id="GO:0017004">
    <property type="term" value="P:cytochrome complex assembly"/>
    <property type="evidence" value="ECO:0007669"/>
    <property type="project" value="InterPro"/>
</dbReference>
<feature type="transmembrane region" description="Helical" evidence="5">
    <location>
        <begin position="219"/>
        <end position="235"/>
    </location>
</feature>
<dbReference type="GO" id="GO:0020037">
    <property type="term" value="F:heme binding"/>
    <property type="evidence" value="ECO:0007669"/>
    <property type="project" value="InterPro"/>
</dbReference>
<evidence type="ECO:0000256" key="2">
    <source>
        <dbReference type="ARBA" id="ARBA00022692"/>
    </source>
</evidence>
<gene>
    <name evidence="7" type="ORF">SAMN04487943_10758</name>
</gene>
<feature type="transmembrane region" description="Helical" evidence="5">
    <location>
        <begin position="12"/>
        <end position="29"/>
    </location>
</feature>
<dbReference type="InterPro" id="IPR045062">
    <property type="entry name" value="Cyt_c_biogenesis_CcsA/CcmC"/>
</dbReference>
<dbReference type="PANTHER" id="PTHR30071:SF15">
    <property type="entry name" value="PROTEIN HEMX"/>
    <property type="match status" value="1"/>
</dbReference>
<dbReference type="STRING" id="334253.SAMN04487943_10758"/>
<dbReference type="InterPro" id="IPR002541">
    <property type="entry name" value="Cyt_c_assembly"/>
</dbReference>
<dbReference type="Proteomes" id="UP000198565">
    <property type="component" value="Unassembled WGS sequence"/>
</dbReference>
<dbReference type="PANTHER" id="PTHR30071">
    <property type="entry name" value="HEME EXPORTER PROTEIN C"/>
    <property type="match status" value="1"/>
</dbReference>
<feature type="transmembrane region" description="Helical" evidence="5">
    <location>
        <begin position="70"/>
        <end position="86"/>
    </location>
</feature>
<dbReference type="OrthoDB" id="2417400at2"/>
<feature type="transmembrane region" description="Helical" evidence="5">
    <location>
        <begin position="131"/>
        <end position="156"/>
    </location>
</feature>
<evidence type="ECO:0000256" key="4">
    <source>
        <dbReference type="ARBA" id="ARBA00023136"/>
    </source>
</evidence>
<dbReference type="GO" id="GO:0005886">
    <property type="term" value="C:plasma membrane"/>
    <property type="evidence" value="ECO:0007669"/>
    <property type="project" value="TreeGrafter"/>
</dbReference>
<evidence type="ECO:0000256" key="5">
    <source>
        <dbReference type="SAM" id="Phobius"/>
    </source>
</evidence>
<comment type="subcellular location">
    <subcellularLocation>
        <location evidence="1">Membrane</location>
        <topology evidence="1">Multi-pass membrane protein</topology>
    </subcellularLocation>
</comment>